<proteinExistence type="predicted"/>
<protein>
    <submittedName>
        <fullName evidence="2">Uncharacterized protein</fullName>
    </submittedName>
</protein>
<feature type="compositionally biased region" description="Low complexity" evidence="1">
    <location>
        <begin position="9"/>
        <end position="21"/>
    </location>
</feature>
<evidence type="ECO:0000256" key="1">
    <source>
        <dbReference type="SAM" id="MobiDB-lite"/>
    </source>
</evidence>
<sequence length="77" mass="8078">MLQKDRLTSADTPPSSPADSSNETPSESNIPSGTGTKTVPPAVGASSNGINIKSPLHVVFLLFIRIMGIDCKRILSL</sequence>
<dbReference type="Proteomes" id="UP000325577">
    <property type="component" value="Linkage Group LG11"/>
</dbReference>
<feature type="compositionally biased region" description="Polar residues" evidence="1">
    <location>
        <begin position="22"/>
        <end position="37"/>
    </location>
</feature>
<gene>
    <name evidence="2" type="ORF">F0562_021241</name>
</gene>
<dbReference type="AlphaFoldDB" id="A0A5J5BKJ9"/>
<keyword evidence="3" id="KW-1185">Reference proteome</keyword>
<feature type="region of interest" description="Disordered" evidence="1">
    <location>
        <begin position="1"/>
        <end position="50"/>
    </location>
</feature>
<dbReference type="OrthoDB" id="911994at2759"/>
<accession>A0A5J5BKJ9</accession>
<organism evidence="2 3">
    <name type="scientific">Nyssa sinensis</name>
    <dbReference type="NCBI Taxonomy" id="561372"/>
    <lineage>
        <taxon>Eukaryota</taxon>
        <taxon>Viridiplantae</taxon>
        <taxon>Streptophyta</taxon>
        <taxon>Embryophyta</taxon>
        <taxon>Tracheophyta</taxon>
        <taxon>Spermatophyta</taxon>
        <taxon>Magnoliopsida</taxon>
        <taxon>eudicotyledons</taxon>
        <taxon>Gunneridae</taxon>
        <taxon>Pentapetalae</taxon>
        <taxon>asterids</taxon>
        <taxon>Cornales</taxon>
        <taxon>Nyssaceae</taxon>
        <taxon>Nyssa</taxon>
    </lineage>
</organism>
<evidence type="ECO:0000313" key="3">
    <source>
        <dbReference type="Proteomes" id="UP000325577"/>
    </source>
</evidence>
<name>A0A5J5BKJ9_9ASTE</name>
<evidence type="ECO:0000313" key="2">
    <source>
        <dbReference type="EMBL" id="KAA8543264.1"/>
    </source>
</evidence>
<dbReference type="EMBL" id="CM018034">
    <property type="protein sequence ID" value="KAA8543264.1"/>
    <property type="molecule type" value="Genomic_DNA"/>
</dbReference>
<reference evidence="2 3" key="1">
    <citation type="submission" date="2019-09" db="EMBL/GenBank/DDBJ databases">
        <title>A chromosome-level genome assembly of the Chinese tupelo Nyssa sinensis.</title>
        <authorList>
            <person name="Yang X."/>
            <person name="Kang M."/>
            <person name="Yang Y."/>
            <person name="Xiong H."/>
            <person name="Wang M."/>
            <person name="Zhang Z."/>
            <person name="Wang Z."/>
            <person name="Wu H."/>
            <person name="Ma T."/>
            <person name="Liu J."/>
            <person name="Xi Z."/>
        </authorList>
    </citation>
    <scope>NUCLEOTIDE SEQUENCE [LARGE SCALE GENOMIC DNA]</scope>
    <source>
        <strain evidence="2">J267</strain>
        <tissue evidence="2">Leaf</tissue>
    </source>
</reference>